<protein>
    <submittedName>
        <fullName evidence="1">Uncharacterized protein</fullName>
    </submittedName>
</protein>
<comment type="caution">
    <text evidence="1">The sequence shown here is derived from an EMBL/GenBank/DDBJ whole genome shotgun (WGS) entry which is preliminary data.</text>
</comment>
<evidence type="ECO:0000313" key="2">
    <source>
        <dbReference type="Proteomes" id="UP000177960"/>
    </source>
</evidence>
<accession>A0A1G1ZIA8</accession>
<proteinExistence type="predicted"/>
<dbReference type="AlphaFoldDB" id="A0A1G1ZIA8"/>
<reference evidence="1 2" key="1">
    <citation type="journal article" date="2016" name="Nat. Commun.">
        <title>Thousands of microbial genomes shed light on interconnected biogeochemical processes in an aquifer system.</title>
        <authorList>
            <person name="Anantharaman K."/>
            <person name="Brown C.T."/>
            <person name="Hug L.A."/>
            <person name="Sharon I."/>
            <person name="Castelle C.J."/>
            <person name="Probst A.J."/>
            <person name="Thomas B.C."/>
            <person name="Singh A."/>
            <person name="Wilkins M.J."/>
            <person name="Karaoz U."/>
            <person name="Brodie E.L."/>
            <person name="Williams K.H."/>
            <person name="Hubbard S.S."/>
            <person name="Banfield J.F."/>
        </authorList>
    </citation>
    <scope>NUCLEOTIDE SEQUENCE [LARGE SCALE GENOMIC DNA]</scope>
</reference>
<name>A0A1G1ZIA8_9BACT</name>
<dbReference type="EMBL" id="MHJG01000007">
    <property type="protein sequence ID" value="OGY64225.1"/>
    <property type="molecule type" value="Genomic_DNA"/>
</dbReference>
<sequence>MTTEQIADIENKARTDSEDVKRKFLKQRVGRFVMATLLGKPDKPNFSKADSYLYKGTKLHSPEAGKVKECYVAARIIDEIRKQEKNVDSMVSGNWLGMSCLFLEDLVPISVLRDGACRHISVLEAAKASILYLKKSR</sequence>
<organism evidence="1 2">
    <name type="scientific">Candidatus Harrisonbacteria bacterium RIFCSPHIGHO2_02_FULL_42_16</name>
    <dbReference type="NCBI Taxonomy" id="1798404"/>
    <lineage>
        <taxon>Bacteria</taxon>
        <taxon>Candidatus Harrisoniibacteriota</taxon>
    </lineage>
</organism>
<evidence type="ECO:0000313" key="1">
    <source>
        <dbReference type="EMBL" id="OGY64225.1"/>
    </source>
</evidence>
<dbReference type="Proteomes" id="UP000177960">
    <property type="component" value="Unassembled WGS sequence"/>
</dbReference>
<gene>
    <name evidence="1" type="ORF">A3B92_03685</name>
</gene>